<feature type="transmembrane region" description="Helical" evidence="1">
    <location>
        <begin position="27"/>
        <end position="50"/>
    </location>
</feature>
<gene>
    <name evidence="2" type="ORF">Q4610_09495</name>
</gene>
<feature type="transmembrane region" description="Helical" evidence="1">
    <location>
        <begin position="70"/>
        <end position="87"/>
    </location>
</feature>
<keyword evidence="3" id="KW-1185">Reference proteome</keyword>
<accession>A0ABT8ZMS9</accession>
<proteinExistence type="predicted"/>
<keyword evidence="1" id="KW-0472">Membrane</keyword>
<name>A0ABT8ZMS9_9SPHN</name>
<dbReference type="RefSeq" id="WP_304535706.1">
    <property type="nucleotide sequence ID" value="NZ_JAUQOM010000003.1"/>
</dbReference>
<reference evidence="2" key="1">
    <citation type="submission" date="2023-07" db="EMBL/GenBank/DDBJ databases">
        <title>Bacterial whole genome sequence for Sphingobium sp. HBC34.</title>
        <authorList>
            <person name="Le V."/>
            <person name="Ko S.-R."/>
            <person name="Ahn C.-Y."/>
            <person name="Oh H.-M."/>
        </authorList>
    </citation>
    <scope>NUCLEOTIDE SEQUENCE</scope>
    <source>
        <strain evidence="2">HBC34</strain>
    </source>
</reference>
<evidence type="ECO:0000313" key="3">
    <source>
        <dbReference type="Proteomes" id="UP001176471"/>
    </source>
</evidence>
<comment type="caution">
    <text evidence="2">The sequence shown here is derived from an EMBL/GenBank/DDBJ whole genome shotgun (WGS) entry which is preliminary data.</text>
</comment>
<evidence type="ECO:0000256" key="1">
    <source>
        <dbReference type="SAM" id="Phobius"/>
    </source>
</evidence>
<keyword evidence="1" id="KW-1133">Transmembrane helix</keyword>
<evidence type="ECO:0000313" key="2">
    <source>
        <dbReference type="EMBL" id="MDO7835284.1"/>
    </source>
</evidence>
<dbReference type="EMBL" id="JAUQOM010000003">
    <property type="protein sequence ID" value="MDO7835284.1"/>
    <property type="molecule type" value="Genomic_DNA"/>
</dbReference>
<dbReference type="Proteomes" id="UP001176471">
    <property type="component" value="Unassembled WGS sequence"/>
</dbReference>
<protein>
    <submittedName>
        <fullName evidence="2">Uncharacterized protein</fullName>
    </submittedName>
</protein>
<sequence length="99" mass="10682">MSNKLTEKSPSRLREGLGEGMSVRGKVAFLLAFAGWAFLIAALANYAAHLRAMCDDEGTRRIDCSATAENLAWVGAIVIFFAGALLLKRLAGRLETSHD</sequence>
<keyword evidence="1" id="KW-0812">Transmembrane</keyword>
<organism evidence="2 3">
    <name type="scientific">Sphingobium cyanobacteriorum</name>
    <dbReference type="NCBI Taxonomy" id="3063954"/>
    <lineage>
        <taxon>Bacteria</taxon>
        <taxon>Pseudomonadati</taxon>
        <taxon>Pseudomonadota</taxon>
        <taxon>Alphaproteobacteria</taxon>
        <taxon>Sphingomonadales</taxon>
        <taxon>Sphingomonadaceae</taxon>
        <taxon>Sphingobium</taxon>
    </lineage>
</organism>